<dbReference type="GO" id="GO:0051783">
    <property type="term" value="P:regulation of nuclear division"/>
    <property type="evidence" value="ECO:0007669"/>
    <property type="project" value="InterPro"/>
</dbReference>
<feature type="region of interest" description="Disordered" evidence="1">
    <location>
        <begin position="239"/>
        <end position="260"/>
    </location>
</feature>
<evidence type="ECO:0008006" key="4">
    <source>
        <dbReference type="Google" id="ProtNLM"/>
    </source>
</evidence>
<dbReference type="GO" id="GO:0005634">
    <property type="term" value="C:nucleus"/>
    <property type="evidence" value="ECO:0007669"/>
    <property type="project" value="InterPro"/>
</dbReference>
<evidence type="ECO:0000256" key="1">
    <source>
        <dbReference type="SAM" id="MobiDB-lite"/>
    </source>
</evidence>
<sequence length="260" mass="29139">EEIKTMPEARDRLVRSMESTTPLSPRRHPFGEFTFHVDELDRSLATPIRWGSTATTTTRVPVTFSASRGSAGPVIRGGLRGGRNMFISQFQAMGRENTPTMARRGRGRGVRRSVLPSWYPRTPLRDITSIVRAFERRRAHLQEIEGPEIATPAPHNRQFIDVSAPGSSAHLKHDKSMMTPKVVKSTKACSPLVGSVPKILLGVANQNAGDSELLTPQKKLLNSIDTVEKEVMDELRKLKRTPRAKKAEREKRVRTLKSMR</sequence>
<dbReference type="EMBL" id="JBAMMX010000004">
    <property type="protein sequence ID" value="KAK6941880.1"/>
    <property type="molecule type" value="Genomic_DNA"/>
</dbReference>
<name>A0AAN8ZQ58_9MAGN</name>
<comment type="caution">
    <text evidence="2">The sequence shown here is derived from an EMBL/GenBank/DDBJ whole genome shotgun (WGS) entry which is preliminary data.</text>
</comment>
<keyword evidence="3" id="KW-1185">Reference proteome</keyword>
<dbReference type="PANTHER" id="PTHR35119">
    <property type="entry name" value="PROTEIN POLYCHOME"/>
    <property type="match status" value="1"/>
</dbReference>
<feature type="non-terminal residue" evidence="2">
    <location>
        <position position="1"/>
    </location>
</feature>
<evidence type="ECO:0000313" key="2">
    <source>
        <dbReference type="EMBL" id="KAK6941880.1"/>
    </source>
</evidence>
<organism evidence="2 3">
    <name type="scientific">Dillenia turbinata</name>
    <dbReference type="NCBI Taxonomy" id="194707"/>
    <lineage>
        <taxon>Eukaryota</taxon>
        <taxon>Viridiplantae</taxon>
        <taxon>Streptophyta</taxon>
        <taxon>Embryophyta</taxon>
        <taxon>Tracheophyta</taxon>
        <taxon>Spermatophyta</taxon>
        <taxon>Magnoliopsida</taxon>
        <taxon>eudicotyledons</taxon>
        <taxon>Gunneridae</taxon>
        <taxon>Pentapetalae</taxon>
        <taxon>Dilleniales</taxon>
        <taxon>Dilleniaceae</taxon>
        <taxon>Dillenia</taxon>
    </lineage>
</organism>
<dbReference type="Proteomes" id="UP001370490">
    <property type="component" value="Unassembled WGS sequence"/>
</dbReference>
<proteinExistence type="predicted"/>
<reference evidence="2 3" key="1">
    <citation type="submission" date="2023-12" db="EMBL/GenBank/DDBJ databases">
        <title>A high-quality genome assembly for Dillenia turbinata (Dilleniales).</title>
        <authorList>
            <person name="Chanderbali A."/>
        </authorList>
    </citation>
    <scope>NUCLEOTIDE SEQUENCE [LARGE SCALE GENOMIC DNA]</scope>
    <source>
        <strain evidence="2">LSX21</strain>
        <tissue evidence="2">Leaf</tissue>
    </source>
</reference>
<dbReference type="InterPro" id="IPR034590">
    <property type="entry name" value="POLYCHOME/GIG1"/>
</dbReference>
<dbReference type="AlphaFoldDB" id="A0AAN8ZQ58"/>
<dbReference type="PANTHER" id="PTHR35119:SF1">
    <property type="entry name" value="PROTEIN POLYCHOME"/>
    <property type="match status" value="1"/>
</dbReference>
<gene>
    <name evidence="2" type="ORF">RJ641_027257</name>
</gene>
<evidence type="ECO:0000313" key="3">
    <source>
        <dbReference type="Proteomes" id="UP001370490"/>
    </source>
</evidence>
<accession>A0AAN8ZQ58</accession>
<protein>
    <recommendedName>
        <fullName evidence="4">Protein POLYCHOME</fullName>
    </recommendedName>
</protein>